<reference evidence="8" key="1">
    <citation type="submission" date="2017-04" db="EMBL/GenBank/DDBJ databases">
        <title>Complete Genome Sequences of Twelve Strains of a Stable Defined Moderately Diverse Mouse Microbiota 2 (sDMDMm2).</title>
        <authorList>
            <person name="Uchimura Y."/>
            <person name="Wyss M."/>
            <person name="Brugiroux S."/>
            <person name="Limenitakis J.P."/>
            <person name="Stecher B."/>
            <person name="McCoy K.D."/>
            <person name="Macpherson A.J."/>
        </authorList>
    </citation>
    <scope>NUCLEOTIDE SEQUENCE</scope>
    <source>
        <strain evidence="8">YL58</strain>
    </source>
</reference>
<dbReference type="Pfam" id="PF00672">
    <property type="entry name" value="HAMP"/>
    <property type="match status" value="1"/>
</dbReference>
<dbReference type="InterPro" id="IPR010559">
    <property type="entry name" value="Sig_transdc_His_kin_internal"/>
</dbReference>
<evidence type="ECO:0000256" key="2">
    <source>
        <dbReference type="ARBA" id="ARBA00022553"/>
    </source>
</evidence>
<evidence type="ECO:0000259" key="7">
    <source>
        <dbReference type="PROSITE" id="PS50885"/>
    </source>
</evidence>
<dbReference type="SUPFAM" id="SSF55874">
    <property type="entry name" value="ATPase domain of HSP90 chaperone/DNA topoisomerase II/histidine kinase"/>
    <property type="match status" value="1"/>
</dbReference>
<name>A0A1C7IBC2_9FIRM</name>
<feature type="coiled-coil region" evidence="5">
    <location>
        <begin position="353"/>
        <end position="398"/>
    </location>
</feature>
<feature type="transmembrane region" description="Helical" evidence="6">
    <location>
        <begin position="297"/>
        <end position="319"/>
    </location>
</feature>
<keyword evidence="6" id="KW-1133">Transmembrane helix</keyword>
<dbReference type="GO" id="GO:0000155">
    <property type="term" value="F:phosphorelay sensor kinase activity"/>
    <property type="evidence" value="ECO:0007669"/>
    <property type="project" value="InterPro"/>
</dbReference>
<dbReference type="GO" id="GO:0016020">
    <property type="term" value="C:membrane"/>
    <property type="evidence" value="ECO:0007669"/>
    <property type="project" value="UniProtKB-SubCell"/>
</dbReference>
<keyword evidence="6" id="KW-0812">Transmembrane</keyword>
<dbReference type="Gene3D" id="3.30.565.10">
    <property type="entry name" value="Histidine kinase-like ATPase, C-terminal domain"/>
    <property type="match status" value="1"/>
</dbReference>
<dbReference type="PROSITE" id="PS50885">
    <property type="entry name" value="HAMP"/>
    <property type="match status" value="1"/>
</dbReference>
<dbReference type="Proteomes" id="UP000092574">
    <property type="component" value="Chromosome"/>
</dbReference>
<sequence length="614" mass="71771">MHLYKKMKTYFEEHIVSSFVLVFSLAVLVMALVFQGYLKNEYLNYLVEQSFETENAVLVSVQKNVNYSIKEHINFGSEMVVSSDIYNKVQSFYDSNGYNALYNTLSDYDYIKNTVAVAIVGEDGLMCQYDRYKRSDGAMWDSENDKYLREMYQEVMKNTNNYYIPLYMASTEPDVHPQDSDLRLFHVAYPLIGNRTGLKKVKYVLIVSYNMDVFKEFLNTVEIPKVKYAQGYIADENGQILYHNMDNYIGISEDDLVRDDEIQVISRQLGYFGWTMNILMDERKMQEHVDQIYNRGVIIYILILAAYIFLTVFFMRYLLKPVTKISESIKTVKKGNFHSKISIEGKHEIWQLADEYNRMIEALEEKNIAMKRQHEETLASIERQHQAEREALESQINAHFICNTLGTINYEAIEAGNRQVSVLIKKLSNILRYTFDQKCQDVYLYQEIAWIDQYLYLQKTRFENVFDYSIDFEEEYGYWPCCKLMFQPFVENSILHGFEGRHGGGMVKITASEEKGRLRIEIRDNGSGIDADTENVIKNILESKGKAPVLQRQKVGIGILNVVTRMRMYYGEKLDIQMHTCPESGTSFTFWIPIPESELKKQSESEICLEEELM</sequence>
<dbReference type="SMART" id="SM00304">
    <property type="entry name" value="HAMP"/>
    <property type="match status" value="1"/>
</dbReference>
<gene>
    <name evidence="8" type="ORF">A4V09_14950</name>
</gene>
<dbReference type="InterPro" id="IPR050640">
    <property type="entry name" value="Bact_2-comp_sensor_kinase"/>
</dbReference>
<dbReference type="OrthoDB" id="9809348at2"/>
<comment type="subcellular location">
    <subcellularLocation>
        <location evidence="1">Membrane</location>
    </subcellularLocation>
</comment>
<dbReference type="Gene3D" id="6.10.340.10">
    <property type="match status" value="1"/>
</dbReference>
<feature type="transmembrane region" description="Helical" evidence="6">
    <location>
        <begin position="15"/>
        <end position="34"/>
    </location>
</feature>
<dbReference type="PANTHER" id="PTHR34220:SF7">
    <property type="entry name" value="SENSOR HISTIDINE KINASE YPDA"/>
    <property type="match status" value="1"/>
</dbReference>
<dbReference type="STRING" id="1796616.A4V09_14950"/>
<evidence type="ECO:0000256" key="4">
    <source>
        <dbReference type="ARBA" id="ARBA00022777"/>
    </source>
</evidence>
<dbReference type="EMBL" id="CP015405">
    <property type="protein sequence ID" value="ANU76941.1"/>
    <property type="molecule type" value="Genomic_DNA"/>
</dbReference>
<dbReference type="Pfam" id="PF02518">
    <property type="entry name" value="HATPase_c"/>
    <property type="match status" value="1"/>
</dbReference>
<evidence type="ECO:0000313" key="8">
    <source>
        <dbReference type="EMBL" id="ANU76941.1"/>
    </source>
</evidence>
<keyword evidence="2" id="KW-0597">Phosphoprotein</keyword>
<evidence type="ECO:0000256" key="3">
    <source>
        <dbReference type="ARBA" id="ARBA00022679"/>
    </source>
</evidence>
<dbReference type="SMART" id="SM00387">
    <property type="entry name" value="HATPase_c"/>
    <property type="match status" value="1"/>
</dbReference>
<dbReference type="PANTHER" id="PTHR34220">
    <property type="entry name" value="SENSOR HISTIDINE KINASE YPDA"/>
    <property type="match status" value="1"/>
</dbReference>
<dbReference type="Pfam" id="PF06580">
    <property type="entry name" value="His_kinase"/>
    <property type="match status" value="1"/>
</dbReference>
<evidence type="ECO:0000256" key="6">
    <source>
        <dbReference type="SAM" id="Phobius"/>
    </source>
</evidence>
<evidence type="ECO:0000313" key="9">
    <source>
        <dbReference type="Proteomes" id="UP000092574"/>
    </source>
</evidence>
<evidence type="ECO:0000256" key="1">
    <source>
        <dbReference type="ARBA" id="ARBA00004370"/>
    </source>
</evidence>
<protein>
    <submittedName>
        <fullName evidence="8">Sensor histidine kinase</fullName>
    </submittedName>
</protein>
<evidence type="ECO:0000256" key="5">
    <source>
        <dbReference type="SAM" id="Coils"/>
    </source>
</evidence>
<keyword evidence="9" id="KW-1185">Reference proteome</keyword>
<keyword evidence="3" id="KW-0808">Transferase</keyword>
<organism evidence="8 9">
    <name type="scientific">Blautia pseudococcoides</name>
    <dbReference type="NCBI Taxonomy" id="1796616"/>
    <lineage>
        <taxon>Bacteria</taxon>
        <taxon>Bacillati</taxon>
        <taxon>Bacillota</taxon>
        <taxon>Clostridia</taxon>
        <taxon>Lachnospirales</taxon>
        <taxon>Lachnospiraceae</taxon>
        <taxon>Blautia</taxon>
    </lineage>
</organism>
<keyword evidence="5" id="KW-0175">Coiled coil</keyword>
<dbReference type="CDD" id="cd06225">
    <property type="entry name" value="HAMP"/>
    <property type="match status" value="1"/>
</dbReference>
<accession>A0A1C7IBC2</accession>
<dbReference type="InterPro" id="IPR003594">
    <property type="entry name" value="HATPase_dom"/>
</dbReference>
<dbReference type="InterPro" id="IPR036890">
    <property type="entry name" value="HATPase_C_sf"/>
</dbReference>
<dbReference type="InterPro" id="IPR003660">
    <property type="entry name" value="HAMP_dom"/>
</dbReference>
<keyword evidence="6" id="KW-0472">Membrane</keyword>
<dbReference type="AlphaFoldDB" id="A0A1C7IBC2"/>
<proteinExistence type="predicted"/>
<feature type="domain" description="HAMP" evidence="7">
    <location>
        <begin position="316"/>
        <end position="368"/>
    </location>
</feature>
<keyword evidence="4 8" id="KW-0418">Kinase</keyword>
<dbReference type="RefSeq" id="WP_065543094.1">
    <property type="nucleotide sequence ID" value="NZ_CP015405.2"/>
</dbReference>
<dbReference type="SUPFAM" id="SSF158472">
    <property type="entry name" value="HAMP domain-like"/>
    <property type="match status" value="1"/>
</dbReference>
<dbReference type="KEGG" id="byl:A4V09_14950"/>